<accession>A0A840RVW8</accession>
<dbReference type="Proteomes" id="UP000554837">
    <property type="component" value="Unassembled WGS sequence"/>
</dbReference>
<keyword evidence="1" id="KW-0732">Signal</keyword>
<dbReference type="OrthoDB" id="5298153at2"/>
<keyword evidence="3" id="KW-1185">Reference proteome</keyword>
<reference evidence="2 3" key="1">
    <citation type="submission" date="2020-08" db="EMBL/GenBank/DDBJ databases">
        <title>Genomic Encyclopedia of Type Strains, Phase IV (KMG-IV): sequencing the most valuable type-strain genomes for metagenomic binning, comparative biology and taxonomic classification.</title>
        <authorList>
            <person name="Goeker M."/>
        </authorList>
    </citation>
    <scope>NUCLEOTIDE SEQUENCE [LARGE SCALE GENOMIC DNA]</scope>
    <source>
        <strain evidence="2 3">DSM 23958</strain>
    </source>
</reference>
<evidence type="ECO:0008006" key="4">
    <source>
        <dbReference type="Google" id="ProtNLM"/>
    </source>
</evidence>
<comment type="caution">
    <text evidence="2">The sequence shown here is derived from an EMBL/GenBank/DDBJ whole genome shotgun (WGS) entry which is preliminary data.</text>
</comment>
<evidence type="ECO:0000256" key="1">
    <source>
        <dbReference type="SAM" id="SignalP"/>
    </source>
</evidence>
<evidence type="ECO:0000313" key="2">
    <source>
        <dbReference type="EMBL" id="MBB5202807.1"/>
    </source>
</evidence>
<dbReference type="RefSeq" id="WP_138858096.1">
    <property type="nucleotide sequence ID" value="NZ_CP040709.1"/>
</dbReference>
<feature type="chain" id="PRO_5032546493" description="DUF4390 domain-containing protein" evidence="1">
    <location>
        <begin position="20"/>
        <end position="184"/>
    </location>
</feature>
<dbReference type="EMBL" id="JACHHO010000001">
    <property type="protein sequence ID" value="MBB5202807.1"/>
    <property type="molecule type" value="Genomic_DNA"/>
</dbReference>
<gene>
    <name evidence="2" type="ORF">HNQ51_000100</name>
</gene>
<name>A0A840RVW8_9BURK</name>
<dbReference type="InterPro" id="IPR025500">
    <property type="entry name" value="DUF4390"/>
</dbReference>
<feature type="signal peptide" evidence="1">
    <location>
        <begin position="1"/>
        <end position="19"/>
    </location>
</feature>
<organism evidence="2 3">
    <name type="scientific">Inhella inkyongensis</name>
    <dbReference type="NCBI Taxonomy" id="392593"/>
    <lineage>
        <taxon>Bacteria</taxon>
        <taxon>Pseudomonadati</taxon>
        <taxon>Pseudomonadota</taxon>
        <taxon>Betaproteobacteria</taxon>
        <taxon>Burkholderiales</taxon>
        <taxon>Sphaerotilaceae</taxon>
        <taxon>Inhella</taxon>
    </lineage>
</organism>
<proteinExistence type="predicted"/>
<dbReference type="AlphaFoldDB" id="A0A840RVW8"/>
<sequence>MLLRAFFLLLALLALPVSAQPSSSLELLELTRVDEGLRLAYSARLELPKMADEALHKGVPLYFNAEARVARKRWYWRDATVARSERQWRLSFQPLTRQYRLSTGGLHQSFDSLADALGGLRRASAWLLELREEPERAQAYELSFKLYLDNRQLPGPLQIGLGGAAQWGVERDRPVSPVELGLAS</sequence>
<evidence type="ECO:0000313" key="3">
    <source>
        <dbReference type="Proteomes" id="UP000554837"/>
    </source>
</evidence>
<dbReference type="Pfam" id="PF14334">
    <property type="entry name" value="DUF4390"/>
    <property type="match status" value="1"/>
</dbReference>
<protein>
    <recommendedName>
        <fullName evidence="4">DUF4390 domain-containing protein</fullName>
    </recommendedName>
</protein>